<comment type="caution">
    <text evidence="2">The sequence shown here is derived from an EMBL/GenBank/DDBJ whole genome shotgun (WGS) entry which is preliminary data.</text>
</comment>
<accession>A0A2P8D6X8</accession>
<dbReference type="Proteomes" id="UP000243528">
    <property type="component" value="Unassembled WGS sequence"/>
</dbReference>
<proteinExistence type="predicted"/>
<feature type="compositionally biased region" description="Basic and acidic residues" evidence="1">
    <location>
        <begin position="31"/>
        <end position="44"/>
    </location>
</feature>
<dbReference type="EMBL" id="PYGE01000031">
    <property type="protein sequence ID" value="PSK92985.1"/>
    <property type="molecule type" value="Genomic_DNA"/>
</dbReference>
<gene>
    <name evidence="2" type="ORF">CLV30_13110</name>
</gene>
<keyword evidence="3" id="KW-1185">Reference proteome</keyword>
<reference evidence="2 3" key="1">
    <citation type="submission" date="2018-03" db="EMBL/GenBank/DDBJ databases">
        <title>Genomic Encyclopedia of Archaeal and Bacterial Type Strains, Phase II (KMG-II): from individual species to whole genera.</title>
        <authorList>
            <person name="Goeker M."/>
        </authorList>
    </citation>
    <scope>NUCLEOTIDE SEQUENCE [LARGE SCALE GENOMIC DNA]</scope>
    <source>
        <strain evidence="2 3">DSM 45211</strain>
    </source>
</reference>
<dbReference type="AlphaFoldDB" id="A0A2P8D6X8"/>
<protein>
    <submittedName>
        <fullName evidence="2">Uncharacterized protein</fullName>
    </submittedName>
</protein>
<evidence type="ECO:0000313" key="3">
    <source>
        <dbReference type="Proteomes" id="UP000243528"/>
    </source>
</evidence>
<evidence type="ECO:0000256" key="1">
    <source>
        <dbReference type="SAM" id="MobiDB-lite"/>
    </source>
</evidence>
<feature type="compositionally biased region" description="Polar residues" evidence="1">
    <location>
        <begin position="45"/>
        <end position="57"/>
    </location>
</feature>
<organism evidence="2 3">
    <name type="scientific">Haloactinopolyspora alba</name>
    <dbReference type="NCBI Taxonomy" id="648780"/>
    <lineage>
        <taxon>Bacteria</taxon>
        <taxon>Bacillati</taxon>
        <taxon>Actinomycetota</taxon>
        <taxon>Actinomycetes</taxon>
        <taxon>Jiangellales</taxon>
        <taxon>Jiangellaceae</taxon>
        <taxon>Haloactinopolyspora</taxon>
    </lineage>
</organism>
<evidence type="ECO:0000313" key="2">
    <source>
        <dbReference type="EMBL" id="PSK92985.1"/>
    </source>
</evidence>
<name>A0A2P8D6X8_9ACTN</name>
<sequence length="68" mass="6961">MTAVSPHKNDDSLPRTRAPIQTVAVRPEGVAGDKVRVTVDDARQSRQNSLPSGSASTIHPAPSGGAGS</sequence>
<feature type="region of interest" description="Disordered" evidence="1">
    <location>
        <begin position="1"/>
        <end position="68"/>
    </location>
</feature>